<dbReference type="RefSeq" id="WP_115169506.1">
    <property type="nucleotide sequence ID" value="NZ_UGYW01000002.1"/>
</dbReference>
<dbReference type="EC" id="3.2.1.179" evidence="6"/>
<sequence length="414" mass="47193">MTPLFKATALSMLALTLACSSTSGNFVAKDFERAEEQYTVLLNNSKDITIFPRTLDSAGNVKGTDVWDWTGGFFAGSLWNIYEYSKDPKWEAAAIKWTEALEEGKFLTQHHDIGFVMYCSYGNAIKNLKDTAKINAYNKILIQSGESALTRFNPKVGLIKSWNSKMSWDKKTLWNYPVIIDNMMNLEMLFYVSKLTGDDKYKKVAISHADQTMKYHFRPDYSTYHVVDYDTTSGKVLHQQTNQGFADNSTWSRGQAWAVYGYTVMYRETKDPKYLATAEHAADFFLNHANLPEDKIPYWDFNVNQEGYKPDWAYDSKRFDVIHRDASAAAVIASALLELSGYAQEKGKTYLNAAEQILKSLSSDEYLAKKSTNGGFLLLHSVGSMPHNSEIDVPLTYADYYFLEALNRYRELKK</sequence>
<dbReference type="PANTHER" id="PTHR36845">
    <property type="entry name" value="HYDROLASE, PUTATIVE (AFU_ORTHOLOGUE AFUA_7G05090)-RELATED"/>
    <property type="match status" value="1"/>
</dbReference>
<keyword evidence="5" id="KW-0732">Signal</keyword>
<reference evidence="6 7" key="1">
    <citation type="submission" date="2018-06" db="EMBL/GenBank/DDBJ databases">
        <authorList>
            <consortium name="Pathogen Informatics"/>
            <person name="Doyle S."/>
        </authorList>
    </citation>
    <scope>NUCLEOTIDE SEQUENCE [LARGE SCALE GENOMIC DNA]</scope>
    <source>
        <strain evidence="6 7">NCTC11388</strain>
    </source>
</reference>
<evidence type="ECO:0000256" key="2">
    <source>
        <dbReference type="ARBA" id="ARBA00038358"/>
    </source>
</evidence>
<evidence type="ECO:0000256" key="3">
    <source>
        <dbReference type="PIRSR" id="PIRSR610905-1"/>
    </source>
</evidence>
<feature type="binding site" evidence="4">
    <location>
        <position position="257"/>
    </location>
    <ligand>
        <name>substrate</name>
    </ligand>
</feature>
<name>A0A380BME5_SPHSI</name>
<dbReference type="EMBL" id="UGYW01000002">
    <property type="protein sequence ID" value="SUJ03530.1"/>
    <property type="molecule type" value="Genomic_DNA"/>
</dbReference>
<dbReference type="GO" id="GO:0000272">
    <property type="term" value="P:polysaccharide catabolic process"/>
    <property type="evidence" value="ECO:0007669"/>
    <property type="project" value="TreeGrafter"/>
</dbReference>
<protein>
    <submittedName>
        <fullName evidence="6">Unsaturated glucuronyl hydrolase</fullName>
        <ecNumber evidence="6">3.2.1.179</ecNumber>
    </submittedName>
</protein>
<comment type="similarity">
    <text evidence="2">Belongs to the glycosyl hydrolase 88 family.</text>
</comment>
<feature type="binding site" evidence="4">
    <location>
        <position position="112"/>
    </location>
    <ligand>
        <name>substrate</name>
    </ligand>
</feature>
<evidence type="ECO:0000313" key="7">
    <source>
        <dbReference type="Proteomes" id="UP000254893"/>
    </source>
</evidence>
<dbReference type="SUPFAM" id="SSF48208">
    <property type="entry name" value="Six-hairpin glycosidases"/>
    <property type="match status" value="1"/>
</dbReference>
<organism evidence="6 7">
    <name type="scientific">Sphingobacterium spiritivorum</name>
    <name type="common">Flavobacterium spiritivorum</name>
    <dbReference type="NCBI Taxonomy" id="258"/>
    <lineage>
        <taxon>Bacteria</taxon>
        <taxon>Pseudomonadati</taxon>
        <taxon>Bacteroidota</taxon>
        <taxon>Sphingobacteriia</taxon>
        <taxon>Sphingobacteriales</taxon>
        <taxon>Sphingobacteriaceae</taxon>
        <taxon>Sphingobacterium</taxon>
    </lineage>
</organism>
<dbReference type="GO" id="GO:0052757">
    <property type="term" value="F:chondroitin hydrolase activity"/>
    <property type="evidence" value="ECO:0007669"/>
    <property type="project" value="TreeGrafter"/>
</dbReference>
<evidence type="ECO:0000256" key="5">
    <source>
        <dbReference type="SAM" id="SignalP"/>
    </source>
</evidence>
<dbReference type="Gene3D" id="1.50.10.10">
    <property type="match status" value="1"/>
</dbReference>
<feature type="active site" description="Proton donor" evidence="3">
    <location>
        <position position="181"/>
    </location>
</feature>
<dbReference type="InterPro" id="IPR052369">
    <property type="entry name" value="UG_Glycosaminoglycan_Hydrolase"/>
</dbReference>
<feature type="binding site" evidence="4">
    <location>
        <position position="384"/>
    </location>
    <ligand>
        <name>substrate</name>
    </ligand>
</feature>
<evidence type="ECO:0000313" key="6">
    <source>
        <dbReference type="EMBL" id="SUJ03530.1"/>
    </source>
</evidence>
<dbReference type="Pfam" id="PF07470">
    <property type="entry name" value="Glyco_hydro_88"/>
    <property type="match status" value="1"/>
</dbReference>
<dbReference type="InterPro" id="IPR010905">
    <property type="entry name" value="Glyco_hydro_88"/>
</dbReference>
<gene>
    <name evidence="6" type="primary">ugl_1</name>
    <name evidence="6" type="ORF">NCTC11388_01277</name>
</gene>
<accession>A0A380BME5</accession>
<evidence type="ECO:0000256" key="1">
    <source>
        <dbReference type="ARBA" id="ARBA00022801"/>
    </source>
</evidence>
<dbReference type="Proteomes" id="UP000254893">
    <property type="component" value="Unassembled WGS sequence"/>
</dbReference>
<dbReference type="AlphaFoldDB" id="A0A380BME5"/>
<feature type="chain" id="PRO_5016837768" evidence="5">
    <location>
        <begin position="29"/>
        <end position="414"/>
    </location>
</feature>
<dbReference type="PROSITE" id="PS51257">
    <property type="entry name" value="PROKAR_LIPOPROTEIN"/>
    <property type="match status" value="1"/>
</dbReference>
<feature type="binding site" evidence="4">
    <location>
        <position position="181"/>
    </location>
    <ligand>
        <name>substrate</name>
    </ligand>
</feature>
<feature type="signal peptide" evidence="5">
    <location>
        <begin position="1"/>
        <end position="28"/>
    </location>
</feature>
<keyword evidence="1 6" id="KW-0378">Hydrolase</keyword>
<dbReference type="PANTHER" id="PTHR36845:SF1">
    <property type="entry name" value="HYDROLASE, PUTATIVE (AFU_ORTHOLOGUE AFUA_7G05090)-RELATED"/>
    <property type="match status" value="1"/>
</dbReference>
<dbReference type="InterPro" id="IPR012341">
    <property type="entry name" value="6hp_glycosidase-like_sf"/>
</dbReference>
<dbReference type="InterPro" id="IPR008928">
    <property type="entry name" value="6-hairpin_glycosidase_sf"/>
</dbReference>
<evidence type="ECO:0000256" key="4">
    <source>
        <dbReference type="PIRSR" id="PIRSR610905-2"/>
    </source>
</evidence>
<proteinExistence type="inferred from homology"/>
<feature type="active site" description="Nucleophile" evidence="3">
    <location>
        <position position="112"/>
    </location>
</feature>
<feature type="binding site" evidence="4">
    <location>
        <position position="241"/>
    </location>
    <ligand>
        <name>substrate</name>
    </ligand>
</feature>
<feature type="binding site" evidence="4">
    <location>
        <position position="253"/>
    </location>
    <ligand>
        <name>substrate</name>
    </ligand>
</feature>
<keyword evidence="6" id="KW-0326">Glycosidase</keyword>